<dbReference type="Pfam" id="PF00709">
    <property type="entry name" value="Adenylsucc_synt"/>
    <property type="match status" value="1"/>
</dbReference>
<dbReference type="EC" id="6.3.4.4" evidence="8 9"/>
<dbReference type="InterPro" id="IPR018220">
    <property type="entry name" value="Adenylosuccin_syn_GTP-bd"/>
</dbReference>
<dbReference type="KEGG" id="sns:VC03_03470"/>
<dbReference type="SUPFAM" id="SSF52540">
    <property type="entry name" value="P-loop containing nucleoside triphosphate hydrolases"/>
    <property type="match status" value="1"/>
</dbReference>
<feature type="active site" description="Proton donor" evidence="8">
    <location>
        <position position="45"/>
    </location>
</feature>
<comment type="similarity">
    <text evidence="8 9">Belongs to the adenylosuccinate synthetase family.</text>
</comment>
<comment type="subcellular location">
    <subcellularLocation>
        <location evidence="8">Cytoplasm</location>
    </subcellularLocation>
</comment>
<comment type="function">
    <text evidence="8">Plays an important role in the de novo pathway of purine nucleotide biosynthesis. Catalyzes the first committed step in the biosynthesis of AMP from IMP.</text>
</comment>
<comment type="subunit">
    <text evidence="1 8">Homodimer.</text>
</comment>
<dbReference type="SMART" id="SM00788">
    <property type="entry name" value="Adenylsucc_synt"/>
    <property type="match status" value="1"/>
</dbReference>
<reference evidence="10 11" key="1">
    <citation type="journal article" date="2012" name="BMC Genomics">
        <title>Genomic sequence analysis and characterization of Sneathia amnii sp. nov.</title>
        <authorList>
            <consortium name="Vaginal Microbiome Consortium (additional members)"/>
            <person name="Harwich M.D.Jr."/>
            <person name="Serrano M.G."/>
            <person name="Fettweis J.M."/>
            <person name="Alves J.M."/>
            <person name="Reimers M.A."/>
            <person name="Buck G.A."/>
            <person name="Jefferson K.K."/>
        </authorList>
    </citation>
    <scope>NUCLEOTIDE SEQUENCE [LARGE SCALE GENOMIC DNA]</scope>
    <source>
        <strain evidence="10 11">SN35</strain>
    </source>
</reference>
<name>A0A0E3ZCD5_9FUSO</name>
<evidence type="ECO:0000256" key="5">
    <source>
        <dbReference type="ARBA" id="ARBA00022755"/>
    </source>
</evidence>
<dbReference type="PROSITE" id="PS01266">
    <property type="entry name" value="ADENYLOSUCCIN_SYN_1"/>
    <property type="match status" value="1"/>
</dbReference>
<keyword evidence="5 8" id="KW-0658">Purine biosynthesis</keyword>
<dbReference type="GO" id="GO:0004019">
    <property type="term" value="F:adenylosuccinate synthase activity"/>
    <property type="evidence" value="ECO:0007669"/>
    <property type="project" value="UniProtKB-UniRule"/>
</dbReference>
<keyword evidence="11" id="KW-1185">Reference proteome</keyword>
<keyword evidence="6 8" id="KW-0460">Magnesium</keyword>
<dbReference type="GO" id="GO:0005737">
    <property type="term" value="C:cytoplasm"/>
    <property type="evidence" value="ECO:0007669"/>
    <property type="project" value="UniProtKB-SubCell"/>
</dbReference>
<keyword evidence="2 8" id="KW-0436">Ligase</keyword>
<accession>A0A0E3ZCD5</accession>
<evidence type="ECO:0000256" key="6">
    <source>
        <dbReference type="ARBA" id="ARBA00022842"/>
    </source>
</evidence>
<evidence type="ECO:0000256" key="9">
    <source>
        <dbReference type="RuleBase" id="RU000520"/>
    </source>
</evidence>
<dbReference type="FunFam" id="3.90.170.10:FF:000001">
    <property type="entry name" value="Adenylosuccinate synthetase"/>
    <property type="match status" value="1"/>
</dbReference>
<organism evidence="10 11">
    <name type="scientific">Sneathia vaginalis</name>
    <dbReference type="NCBI Taxonomy" id="187101"/>
    <lineage>
        <taxon>Bacteria</taxon>
        <taxon>Fusobacteriati</taxon>
        <taxon>Fusobacteriota</taxon>
        <taxon>Fusobacteriia</taxon>
        <taxon>Fusobacteriales</taxon>
        <taxon>Leptotrichiaceae</taxon>
        <taxon>Sneathia</taxon>
    </lineage>
</organism>
<dbReference type="Gene3D" id="3.90.170.10">
    <property type="entry name" value="Adenylosuccinate Synthetase, subunit A, domain 3"/>
    <property type="match status" value="1"/>
</dbReference>
<gene>
    <name evidence="8" type="primary">purA</name>
    <name evidence="10" type="ORF">VC03_03470</name>
</gene>
<evidence type="ECO:0000256" key="7">
    <source>
        <dbReference type="ARBA" id="ARBA00023134"/>
    </source>
</evidence>
<feature type="active site" description="Proton acceptor" evidence="8">
    <location>
        <position position="17"/>
    </location>
</feature>
<dbReference type="InterPro" id="IPR042111">
    <property type="entry name" value="Adenylosuccinate_synth_dom3"/>
</dbReference>
<comment type="caution">
    <text evidence="8">Lacks conserved residue(s) required for the propagation of feature annotation.</text>
</comment>
<dbReference type="GO" id="GO:0005525">
    <property type="term" value="F:GTP binding"/>
    <property type="evidence" value="ECO:0007669"/>
    <property type="project" value="UniProtKB-UniRule"/>
</dbReference>
<dbReference type="NCBIfam" id="NF002223">
    <property type="entry name" value="PRK01117.1"/>
    <property type="match status" value="1"/>
</dbReference>
<dbReference type="GO" id="GO:0044208">
    <property type="term" value="P:'de novo' AMP biosynthetic process"/>
    <property type="evidence" value="ECO:0007669"/>
    <property type="project" value="UniProtKB-UniRule"/>
</dbReference>
<feature type="binding site" evidence="8">
    <location>
        <position position="136"/>
    </location>
    <ligand>
        <name>IMP</name>
        <dbReference type="ChEBI" id="CHEBI:58053"/>
        <note>ligand shared between dimeric partners</note>
    </ligand>
</feature>
<dbReference type="InterPro" id="IPR042109">
    <property type="entry name" value="Adenylosuccinate_synth_dom1"/>
</dbReference>
<feature type="binding site" evidence="8">
    <location>
        <position position="44"/>
    </location>
    <ligand>
        <name>Mg(2+)</name>
        <dbReference type="ChEBI" id="CHEBI:18420"/>
    </ligand>
</feature>
<dbReference type="HOGENOM" id="CLU_029848_0_0_0"/>
<sequence>MEENFNTYVVMGLQWGDEGKGKIISEIAKDSDYVVRYQGGNNAGHTAYLDNKKYRLDMLPLGILNTKGKCILAPGMFIDIESLFDEIAFLEKEGKTIHNLYIDGRAQLIMPYHNLLASLSNKKTNVALCNEDKFMKVGIRMADLLSLETFSNKLLHNIKEKNEILKSYNEDVLDFSYINSKYEDYAMNLKNIIIDSTSEINKAINEGKKVLFEASESMMLDVNFGTYPDISSNITTVADVMVGVGVAPNKLKNIIGVFKPYSTRVNKGILPTEIVGQVSNFLRDRGNEYVSATGAARRCGWLDLVILKYGCMINGITSLYMTKLDVLTGLKKIKIAIGYEIDERIYQVYPINYDEAKEINILYKEFDGWDEDISNITDYDDLPYNCRRFIEYIEGYLETKIELISVGAKTNQSIKR</sequence>
<keyword evidence="4 8" id="KW-0547">Nucleotide-binding</keyword>
<dbReference type="InterPro" id="IPR042110">
    <property type="entry name" value="Adenylosuccinate_synth_dom2"/>
</dbReference>
<dbReference type="HAMAP" id="MF_00011">
    <property type="entry name" value="Adenylosucc_synth"/>
    <property type="match status" value="1"/>
</dbReference>
<feature type="binding site" evidence="8">
    <location>
        <position position="17"/>
    </location>
    <ligand>
        <name>Mg(2+)</name>
        <dbReference type="ChEBI" id="CHEBI:18420"/>
    </ligand>
</feature>
<keyword evidence="3 8" id="KW-0479">Metal-binding</keyword>
<dbReference type="STRING" id="187101.VC03_03470"/>
<dbReference type="Gene3D" id="1.10.300.10">
    <property type="entry name" value="Adenylosuccinate Synthetase, subunit A, domain 2"/>
    <property type="match status" value="1"/>
</dbReference>
<proteinExistence type="inferred from homology"/>
<comment type="catalytic activity">
    <reaction evidence="8 9">
        <text>IMP + L-aspartate + GTP = N(6)-(1,2-dicarboxyethyl)-AMP + GDP + phosphate + 2 H(+)</text>
        <dbReference type="Rhea" id="RHEA:15753"/>
        <dbReference type="ChEBI" id="CHEBI:15378"/>
        <dbReference type="ChEBI" id="CHEBI:29991"/>
        <dbReference type="ChEBI" id="CHEBI:37565"/>
        <dbReference type="ChEBI" id="CHEBI:43474"/>
        <dbReference type="ChEBI" id="CHEBI:57567"/>
        <dbReference type="ChEBI" id="CHEBI:58053"/>
        <dbReference type="ChEBI" id="CHEBI:58189"/>
        <dbReference type="EC" id="6.3.4.4"/>
    </reaction>
</comment>
<dbReference type="UniPathway" id="UPA00075">
    <property type="reaction ID" value="UER00335"/>
</dbReference>
<protein>
    <recommendedName>
        <fullName evidence="8 9">Adenylosuccinate synthetase</fullName>
        <shortName evidence="8">AMPSase</shortName>
        <shortName evidence="8">AdSS</shortName>
        <ecNumber evidence="8 9">6.3.4.4</ecNumber>
    </recommendedName>
    <alternativeName>
        <fullName evidence="8">IMP--aspartate ligase</fullName>
    </alternativeName>
</protein>
<dbReference type="Proteomes" id="UP000033103">
    <property type="component" value="Chromosome"/>
</dbReference>
<evidence type="ECO:0000313" key="11">
    <source>
        <dbReference type="Proteomes" id="UP000033103"/>
    </source>
</evidence>
<dbReference type="GO" id="GO:0000287">
    <property type="term" value="F:magnesium ion binding"/>
    <property type="evidence" value="ECO:0007669"/>
    <property type="project" value="UniProtKB-UniRule"/>
</dbReference>
<evidence type="ECO:0000256" key="1">
    <source>
        <dbReference type="ARBA" id="ARBA00011738"/>
    </source>
</evidence>
<evidence type="ECO:0000256" key="8">
    <source>
        <dbReference type="HAMAP-Rule" id="MF_00011"/>
    </source>
</evidence>
<feature type="binding site" evidence="8">
    <location>
        <begin position="16"/>
        <end position="22"/>
    </location>
    <ligand>
        <name>GTP</name>
        <dbReference type="ChEBI" id="CHEBI:37565"/>
    </ligand>
</feature>
<comment type="pathway">
    <text evidence="8 9">Purine metabolism; AMP biosynthesis via de novo pathway; AMP from IMP: step 1/2.</text>
</comment>
<feature type="binding site" evidence="8">
    <location>
        <position position="297"/>
    </location>
    <ligand>
        <name>GTP</name>
        <dbReference type="ChEBI" id="CHEBI:37565"/>
    </ligand>
</feature>
<evidence type="ECO:0000256" key="2">
    <source>
        <dbReference type="ARBA" id="ARBA00022598"/>
    </source>
</evidence>
<dbReference type="GO" id="GO:0046040">
    <property type="term" value="P:IMP metabolic process"/>
    <property type="evidence" value="ECO:0007669"/>
    <property type="project" value="TreeGrafter"/>
</dbReference>
<feature type="binding site" evidence="8">
    <location>
        <begin position="405"/>
        <end position="407"/>
    </location>
    <ligand>
        <name>GTP</name>
        <dbReference type="ChEBI" id="CHEBI:37565"/>
    </ligand>
</feature>
<feature type="binding site" evidence="8">
    <location>
        <begin position="44"/>
        <end position="46"/>
    </location>
    <ligand>
        <name>GTP</name>
        <dbReference type="ChEBI" id="CHEBI:37565"/>
    </ligand>
</feature>
<dbReference type="PANTHER" id="PTHR11846:SF0">
    <property type="entry name" value="ADENYLOSUCCINATE SYNTHETASE"/>
    <property type="match status" value="1"/>
</dbReference>
<evidence type="ECO:0000256" key="3">
    <source>
        <dbReference type="ARBA" id="ARBA00022723"/>
    </source>
</evidence>
<dbReference type="OrthoDB" id="94897at2"/>
<dbReference type="Gene3D" id="3.40.440.10">
    <property type="entry name" value="Adenylosuccinate Synthetase, subunit A, domain 1"/>
    <property type="match status" value="1"/>
</dbReference>
<keyword evidence="7 8" id="KW-0342">GTP-binding</keyword>
<dbReference type="PATRIC" id="fig|1069640.6.peg.684"/>
<feature type="binding site" description="in other chain" evidence="8">
    <location>
        <begin position="17"/>
        <end position="20"/>
    </location>
    <ligand>
        <name>IMP</name>
        <dbReference type="ChEBI" id="CHEBI:58053"/>
        <note>ligand shared between dimeric partners</note>
    </ligand>
</feature>
<dbReference type="AlphaFoldDB" id="A0A0E3ZCD5"/>
<dbReference type="RefSeq" id="WP_046328686.1">
    <property type="nucleotide sequence ID" value="NZ_CAUPIC010000002.1"/>
</dbReference>
<dbReference type="PANTHER" id="PTHR11846">
    <property type="entry name" value="ADENYLOSUCCINATE SYNTHETASE"/>
    <property type="match status" value="1"/>
</dbReference>
<comment type="cofactor">
    <cofactor evidence="8">
        <name>Mg(2+)</name>
        <dbReference type="ChEBI" id="CHEBI:18420"/>
    </cofactor>
    <text evidence="8">Binds 1 Mg(2+) ion per subunit.</text>
</comment>
<evidence type="ECO:0000313" key="10">
    <source>
        <dbReference type="EMBL" id="AKC95580.1"/>
    </source>
</evidence>
<dbReference type="EMBL" id="CP011280">
    <property type="protein sequence ID" value="AKC95580.1"/>
    <property type="molecule type" value="Genomic_DNA"/>
</dbReference>
<feature type="binding site" evidence="8">
    <location>
        <begin position="323"/>
        <end position="325"/>
    </location>
    <ligand>
        <name>GTP</name>
        <dbReference type="ChEBI" id="CHEBI:37565"/>
    </ligand>
</feature>
<feature type="binding site" description="in other chain" evidence="8">
    <location>
        <begin position="42"/>
        <end position="45"/>
    </location>
    <ligand>
        <name>IMP</name>
        <dbReference type="ChEBI" id="CHEBI:58053"/>
        <note>ligand shared between dimeric partners</note>
    </ligand>
</feature>
<dbReference type="NCBIfam" id="TIGR00184">
    <property type="entry name" value="purA"/>
    <property type="match status" value="1"/>
</dbReference>
<dbReference type="InterPro" id="IPR001114">
    <property type="entry name" value="Adenylosuccinate_synthetase"/>
</dbReference>
<evidence type="ECO:0000256" key="4">
    <source>
        <dbReference type="ARBA" id="ARBA00022741"/>
    </source>
</evidence>
<dbReference type="CDD" id="cd03108">
    <property type="entry name" value="AdSS"/>
    <property type="match status" value="1"/>
</dbReference>
<keyword evidence="8" id="KW-0963">Cytoplasm</keyword>
<dbReference type="InterPro" id="IPR027417">
    <property type="entry name" value="P-loop_NTPase"/>
</dbReference>